<keyword evidence="2" id="KW-1185">Reference proteome</keyword>
<comment type="caution">
    <text evidence="1">The sequence shown here is derived from an EMBL/GenBank/DDBJ whole genome shotgun (WGS) entry which is preliminary data.</text>
</comment>
<evidence type="ECO:0000313" key="1">
    <source>
        <dbReference type="EMBL" id="TID23537.1"/>
    </source>
</evidence>
<dbReference type="AlphaFoldDB" id="A0A4Z1P414"/>
<reference evidence="1 2" key="1">
    <citation type="submission" date="2019-04" db="EMBL/GenBank/DDBJ databases">
        <title>High contiguity whole genome sequence and gene annotation resource for two Venturia nashicola isolates.</title>
        <authorList>
            <person name="Prokchorchik M."/>
            <person name="Won K."/>
            <person name="Lee Y."/>
            <person name="Choi E.D."/>
            <person name="Segonzac C."/>
            <person name="Sohn K.H."/>
        </authorList>
    </citation>
    <scope>NUCLEOTIDE SEQUENCE [LARGE SCALE GENOMIC DNA]</scope>
    <source>
        <strain evidence="1 2">PRI2</strain>
    </source>
</reference>
<evidence type="ECO:0000313" key="2">
    <source>
        <dbReference type="Proteomes" id="UP000298493"/>
    </source>
</evidence>
<protein>
    <submittedName>
        <fullName evidence="1">Uncharacterized protein</fullName>
    </submittedName>
</protein>
<dbReference type="EMBL" id="SNSC02000006">
    <property type="protein sequence ID" value="TID23537.1"/>
    <property type="molecule type" value="Genomic_DNA"/>
</dbReference>
<name>A0A4Z1P414_9PEZI</name>
<gene>
    <name evidence="1" type="ORF">E6O75_ATG03173</name>
</gene>
<proteinExistence type="predicted"/>
<sequence length="162" mass="17895">MPHRCGLRIVTLNKTARFSTVRHNNGIIHNDDTITYQSPNPAKKRRETISDFEKKIRVAPFWTTSPSNSITEETKRFAFAPTIVTYPIVWIVDCGLRITGYGVEEHTRITCGSDTPRSARGISWSYNPHCGGRALFIAGAHAHAHAHGSVLGGVPSTLIDKS</sequence>
<organism evidence="1 2">
    <name type="scientific">Venturia nashicola</name>
    <dbReference type="NCBI Taxonomy" id="86259"/>
    <lineage>
        <taxon>Eukaryota</taxon>
        <taxon>Fungi</taxon>
        <taxon>Dikarya</taxon>
        <taxon>Ascomycota</taxon>
        <taxon>Pezizomycotina</taxon>
        <taxon>Dothideomycetes</taxon>
        <taxon>Pleosporomycetidae</taxon>
        <taxon>Venturiales</taxon>
        <taxon>Venturiaceae</taxon>
        <taxon>Venturia</taxon>
    </lineage>
</organism>
<dbReference type="Proteomes" id="UP000298493">
    <property type="component" value="Unassembled WGS sequence"/>
</dbReference>
<accession>A0A4Z1P414</accession>